<dbReference type="Proteomes" id="UP001200313">
    <property type="component" value="Unassembled WGS sequence"/>
</dbReference>
<dbReference type="Gene3D" id="1.10.443.10">
    <property type="entry name" value="Intergrase catalytic core"/>
    <property type="match status" value="1"/>
</dbReference>
<comment type="caution">
    <text evidence="9">The sequence shown here is derived from an EMBL/GenBank/DDBJ whole genome shotgun (WGS) entry which is preliminary data.</text>
</comment>
<reference evidence="9 10" key="1">
    <citation type="submission" date="2022-01" db="EMBL/GenBank/DDBJ databases">
        <title>Collection of gut derived symbiotic bacterial strains cultured from healthy donors.</title>
        <authorList>
            <person name="Lin H."/>
            <person name="Kohout C."/>
            <person name="Waligurski E."/>
            <person name="Pamer E.G."/>
        </authorList>
    </citation>
    <scope>NUCLEOTIDE SEQUENCE [LARGE SCALE GENOMIC DNA]</scope>
    <source>
        <strain evidence="9 10">DFI.3.7</strain>
    </source>
</reference>
<feature type="domain" description="Core-binding (CB)" evidence="8">
    <location>
        <begin position="83"/>
        <end position="165"/>
    </location>
</feature>
<gene>
    <name evidence="9" type="ORF">L0P79_00575</name>
</gene>
<dbReference type="PROSITE" id="PS51898">
    <property type="entry name" value="TYR_RECOMBINASE"/>
    <property type="match status" value="1"/>
</dbReference>
<evidence type="ECO:0000256" key="2">
    <source>
        <dbReference type="ARBA" id="ARBA00008857"/>
    </source>
</evidence>
<feature type="domain" description="Tyr recombinase" evidence="7">
    <location>
        <begin position="191"/>
        <end position="414"/>
    </location>
</feature>
<dbReference type="InterPro" id="IPR013762">
    <property type="entry name" value="Integrase-like_cat_sf"/>
</dbReference>
<dbReference type="InterPro" id="IPR004107">
    <property type="entry name" value="Integrase_SAM-like_N"/>
</dbReference>
<evidence type="ECO:0000256" key="1">
    <source>
        <dbReference type="ARBA" id="ARBA00003283"/>
    </source>
</evidence>
<comment type="similarity">
    <text evidence="2">Belongs to the 'phage' integrase family.</text>
</comment>
<evidence type="ECO:0000259" key="7">
    <source>
        <dbReference type="PROSITE" id="PS51898"/>
    </source>
</evidence>
<protein>
    <submittedName>
        <fullName evidence="9">Site-specific integrase</fullName>
    </submittedName>
</protein>
<dbReference type="InterPro" id="IPR002104">
    <property type="entry name" value="Integrase_catalytic"/>
</dbReference>
<keyword evidence="5" id="KW-0233">DNA recombination</keyword>
<dbReference type="InterPro" id="IPR016177">
    <property type="entry name" value="DNA-bd_dom_sf"/>
</dbReference>
<evidence type="ECO:0000313" key="10">
    <source>
        <dbReference type="Proteomes" id="UP001200313"/>
    </source>
</evidence>
<dbReference type="SUPFAM" id="SSF56349">
    <property type="entry name" value="DNA breaking-rejoining enzymes"/>
    <property type="match status" value="1"/>
</dbReference>
<accession>A0ABS9M452</accession>
<dbReference type="Pfam" id="PF02920">
    <property type="entry name" value="Integrase_DNA"/>
    <property type="match status" value="1"/>
</dbReference>
<dbReference type="CDD" id="cd01189">
    <property type="entry name" value="INT_ICEBs1_C_like"/>
    <property type="match status" value="1"/>
</dbReference>
<dbReference type="InterPro" id="IPR011010">
    <property type="entry name" value="DNA_brk_join_enz"/>
</dbReference>
<evidence type="ECO:0000256" key="3">
    <source>
        <dbReference type="ARBA" id="ARBA00022908"/>
    </source>
</evidence>
<name>A0ABS9M452_9FIRM</name>
<sequence>MSERRRDNKGRLLRQGELQRSDGKYEYRYYDEKGERKSVYSWKLVDTDRVPSGKRCTESLRSIEKRIRKDLEDGIQTYEADRTTLNCHFDRYIAQKIEIKESTRENYKYMYNKYVRDEIGYMKLANIKYSDVKRFYLSLIHEKGFKPNSMEIIHTILHPVFSTAVRDGIIRLNPTDGVMNEIKRTHNWEKPKRKALTEAQQSAFISYVSSSPTYNHWLPIFTVLLGTGCRIGEVVGLRWQDCNFAEGIISINHNLVYRKREKTGKMGFHITTPKTNAGIRIIPMLEEVRRVLIQERLRQMEDGFNDTVIDGYSGFIFSSRYGDAISPHCVNRAIERICRDYNAEETERAKQEKRAPQLLPHFSCHNLRHTFCTRFCENEKDLKVIQEIMGHADITTTMNIYNEATKERKVASFVNLEGKIRVS</sequence>
<dbReference type="InterPro" id="IPR050808">
    <property type="entry name" value="Phage_Integrase"/>
</dbReference>
<keyword evidence="3" id="KW-0229">DNA integration</keyword>
<dbReference type="Gene3D" id="3.30.160.60">
    <property type="entry name" value="Classic Zinc Finger"/>
    <property type="match status" value="1"/>
</dbReference>
<dbReference type="PANTHER" id="PTHR30629:SF2">
    <property type="entry name" value="PROPHAGE INTEGRASE INTS-RELATED"/>
    <property type="match status" value="1"/>
</dbReference>
<comment type="function">
    <text evidence="1">Site-specific tyrosine recombinase, which acts by catalyzing the cutting and rejoining of the recombining DNA molecules.</text>
</comment>
<dbReference type="SUPFAM" id="SSF54171">
    <property type="entry name" value="DNA-binding domain"/>
    <property type="match status" value="1"/>
</dbReference>
<dbReference type="InterPro" id="IPR010998">
    <property type="entry name" value="Integrase_recombinase_N"/>
</dbReference>
<dbReference type="PROSITE" id="PS51900">
    <property type="entry name" value="CB"/>
    <property type="match status" value="1"/>
</dbReference>
<dbReference type="Pfam" id="PF14659">
    <property type="entry name" value="Phage_int_SAM_3"/>
    <property type="match status" value="1"/>
</dbReference>
<organism evidence="9 10">
    <name type="scientific">Intestinimonas massiliensis</name>
    <name type="common">ex Afouda et al. 2020</name>
    <dbReference type="NCBI Taxonomy" id="1673721"/>
    <lineage>
        <taxon>Bacteria</taxon>
        <taxon>Bacillati</taxon>
        <taxon>Bacillota</taxon>
        <taxon>Clostridia</taxon>
        <taxon>Eubacteriales</taxon>
        <taxon>Intestinimonas</taxon>
    </lineage>
</organism>
<keyword evidence="10" id="KW-1185">Reference proteome</keyword>
<dbReference type="InterPro" id="IPR044068">
    <property type="entry name" value="CB"/>
</dbReference>
<evidence type="ECO:0000256" key="5">
    <source>
        <dbReference type="ARBA" id="ARBA00023172"/>
    </source>
</evidence>
<dbReference type="PANTHER" id="PTHR30629">
    <property type="entry name" value="PROPHAGE INTEGRASE"/>
    <property type="match status" value="1"/>
</dbReference>
<dbReference type="Gene3D" id="1.10.150.130">
    <property type="match status" value="1"/>
</dbReference>
<evidence type="ECO:0000313" key="9">
    <source>
        <dbReference type="EMBL" id="MCG4525570.1"/>
    </source>
</evidence>
<proteinExistence type="inferred from homology"/>
<evidence type="ECO:0000259" key="8">
    <source>
        <dbReference type="PROSITE" id="PS51900"/>
    </source>
</evidence>
<dbReference type="EMBL" id="JAKNJB010000001">
    <property type="protein sequence ID" value="MCG4525570.1"/>
    <property type="molecule type" value="Genomic_DNA"/>
</dbReference>
<keyword evidence="4 6" id="KW-0238">DNA-binding</keyword>
<dbReference type="Pfam" id="PF00589">
    <property type="entry name" value="Phage_integrase"/>
    <property type="match status" value="1"/>
</dbReference>
<dbReference type="InterPro" id="IPR004191">
    <property type="entry name" value="Integrase_Tn916-type_DNA-bd_N"/>
</dbReference>
<evidence type="ECO:0000256" key="4">
    <source>
        <dbReference type="ARBA" id="ARBA00023125"/>
    </source>
</evidence>
<evidence type="ECO:0000256" key="6">
    <source>
        <dbReference type="PROSITE-ProRule" id="PRU01248"/>
    </source>
</evidence>